<dbReference type="InterPro" id="IPR016874">
    <property type="entry name" value="TcmP-like"/>
</dbReference>
<sequence length="267" mass="30651">MRQEDLDLNGVQRTMYITMLARARETQRTGALVTDLKAVEMQSKIKDIFPVEKGDWKSETGVIVRTTILDEYIQNYINQHPNACCINLGCGLDTRFYRLNQHDITWYNVDLPGAIEVRKKLLGEDPAVTTIAGSILETKWMEAIHEDDRPVLIIMEGLLMYFDESDVKRIMSMLYERFPKATLVVEILSDKVAGKTKMTKSIEKTGSTFKWGLHSGTLLPVINPHICFIKEMNLVDRMYLKNGIYKLLSKINAIRNLSNRIVMAEFK</sequence>
<accession>E6MDF7</accession>
<dbReference type="OrthoDB" id="9800233at2"/>
<evidence type="ECO:0000313" key="4">
    <source>
        <dbReference type="Proteomes" id="UP000004754"/>
    </source>
</evidence>
<dbReference type="EMBL" id="AEQN01000003">
    <property type="protein sequence ID" value="EFV02842.1"/>
    <property type="molecule type" value="Genomic_DNA"/>
</dbReference>
<protein>
    <submittedName>
        <fullName evidence="3">O-methyltransferase domain protein</fullName>
    </submittedName>
</protein>
<dbReference type="InterPro" id="IPR029063">
    <property type="entry name" value="SAM-dependent_MTases_sf"/>
</dbReference>
<reference evidence="3 4" key="1">
    <citation type="submission" date="2010-12" db="EMBL/GenBank/DDBJ databases">
        <authorList>
            <person name="Muzny D."/>
            <person name="Qin X."/>
            <person name="Deng J."/>
            <person name="Jiang H."/>
            <person name="Liu Y."/>
            <person name="Qu J."/>
            <person name="Song X.-Z."/>
            <person name="Zhang L."/>
            <person name="Thornton R."/>
            <person name="Coyle M."/>
            <person name="Francisco L."/>
            <person name="Jackson L."/>
            <person name="Javaid M."/>
            <person name="Korchina V."/>
            <person name="Kovar C."/>
            <person name="Mata R."/>
            <person name="Mathew T."/>
            <person name="Ngo R."/>
            <person name="Nguyen L."/>
            <person name="Nguyen N."/>
            <person name="Okwuonu G."/>
            <person name="Ongeri F."/>
            <person name="Pham C."/>
            <person name="Simmons D."/>
            <person name="Wilczek-Boney K."/>
            <person name="Hale W."/>
            <person name="Jakkamsetti A."/>
            <person name="Pham P."/>
            <person name="Ruth R."/>
            <person name="San Lucas F."/>
            <person name="Warren J."/>
            <person name="Zhang J."/>
            <person name="Zhao Z."/>
            <person name="Zhou C."/>
            <person name="Zhu D."/>
            <person name="Lee S."/>
            <person name="Bess C."/>
            <person name="Blankenburg K."/>
            <person name="Forbes L."/>
            <person name="Fu Q."/>
            <person name="Gubbala S."/>
            <person name="Hirani K."/>
            <person name="Jayaseelan J.C."/>
            <person name="Lara F."/>
            <person name="Munidasa M."/>
            <person name="Palculict T."/>
            <person name="Patil S."/>
            <person name="Pu L.-L."/>
            <person name="Saada N."/>
            <person name="Tang L."/>
            <person name="Weissenberger G."/>
            <person name="Zhu Y."/>
            <person name="Hemphill L."/>
            <person name="Shang Y."/>
            <person name="Youmans B."/>
            <person name="Ayvaz T."/>
            <person name="Ross M."/>
            <person name="Santibanez J."/>
            <person name="Aqrawi P."/>
            <person name="Gross S."/>
            <person name="Joshi V."/>
            <person name="Fowler G."/>
            <person name="Nazareth L."/>
            <person name="Reid J."/>
            <person name="Worley K."/>
            <person name="Petrosino J."/>
            <person name="Highlander S."/>
            <person name="Gibbs R."/>
        </authorList>
    </citation>
    <scope>NUCLEOTIDE SEQUENCE [LARGE SCALE GENOMIC DNA]</scope>
    <source>
        <strain evidence="3 4">ATCC 23263</strain>
    </source>
</reference>
<dbReference type="Gene3D" id="3.40.50.150">
    <property type="entry name" value="Vaccinia Virus protein VP39"/>
    <property type="match status" value="1"/>
</dbReference>
<dbReference type="HOGENOM" id="CLU_069348_0_0_9"/>
<dbReference type="STRING" id="887929.HMP0721_0039"/>
<dbReference type="SUPFAM" id="SSF53335">
    <property type="entry name" value="S-adenosyl-L-methionine-dependent methyltransferases"/>
    <property type="match status" value="1"/>
</dbReference>
<dbReference type="PIRSF" id="PIRSF028177">
    <property type="entry name" value="Polyketide_synth_Omtfrase_TcmP"/>
    <property type="match status" value="1"/>
</dbReference>
<name>E6MDF7_9FIRM</name>
<dbReference type="Pfam" id="PF04072">
    <property type="entry name" value="LCM"/>
    <property type="match status" value="1"/>
</dbReference>
<dbReference type="InterPro" id="IPR007213">
    <property type="entry name" value="Ppm1/Ppm2/Tcmp"/>
</dbReference>
<evidence type="ECO:0000256" key="2">
    <source>
        <dbReference type="ARBA" id="ARBA00022679"/>
    </source>
</evidence>
<dbReference type="GO" id="GO:0008168">
    <property type="term" value="F:methyltransferase activity"/>
    <property type="evidence" value="ECO:0007669"/>
    <property type="project" value="UniProtKB-KW"/>
</dbReference>
<keyword evidence="1 3" id="KW-0489">Methyltransferase</keyword>
<keyword evidence="2 3" id="KW-0808">Transferase</keyword>
<dbReference type="GO" id="GO:0032259">
    <property type="term" value="P:methylation"/>
    <property type="evidence" value="ECO:0007669"/>
    <property type="project" value="UniProtKB-KW"/>
</dbReference>
<dbReference type="AlphaFoldDB" id="E6MDF7"/>
<gene>
    <name evidence="3" type="ORF">HMP0721_0039</name>
</gene>
<proteinExistence type="predicted"/>
<evidence type="ECO:0000313" key="3">
    <source>
        <dbReference type="EMBL" id="EFV02842.1"/>
    </source>
</evidence>
<keyword evidence="4" id="KW-1185">Reference proteome</keyword>
<dbReference type="PANTHER" id="PTHR43619:SF2">
    <property type="entry name" value="S-ADENOSYL-L-METHIONINE-DEPENDENT METHYLTRANSFERASES SUPERFAMILY PROTEIN"/>
    <property type="match status" value="1"/>
</dbReference>
<organism evidence="3 4">
    <name type="scientific">Pseudoramibacter alactolyticus ATCC 23263</name>
    <dbReference type="NCBI Taxonomy" id="887929"/>
    <lineage>
        <taxon>Bacteria</taxon>
        <taxon>Bacillati</taxon>
        <taxon>Bacillota</taxon>
        <taxon>Clostridia</taxon>
        <taxon>Eubacteriales</taxon>
        <taxon>Eubacteriaceae</taxon>
        <taxon>Pseudoramibacter</taxon>
    </lineage>
</organism>
<dbReference type="Proteomes" id="UP000004754">
    <property type="component" value="Unassembled WGS sequence"/>
</dbReference>
<dbReference type="RefSeq" id="WP_006597457.1">
    <property type="nucleotide sequence ID" value="NZ_GL622359.1"/>
</dbReference>
<dbReference type="PANTHER" id="PTHR43619">
    <property type="entry name" value="S-ADENOSYL-L-METHIONINE-DEPENDENT METHYLTRANSFERASE YKTD-RELATED"/>
    <property type="match status" value="1"/>
</dbReference>
<evidence type="ECO:0000256" key="1">
    <source>
        <dbReference type="ARBA" id="ARBA00022603"/>
    </source>
</evidence>
<comment type="caution">
    <text evidence="3">The sequence shown here is derived from an EMBL/GenBank/DDBJ whole genome shotgun (WGS) entry which is preliminary data.</text>
</comment>
<dbReference type="eggNOG" id="COG3315">
    <property type="taxonomic scope" value="Bacteria"/>
</dbReference>